<organism evidence="1">
    <name type="scientific">Ajellomyces dermatitidis (strain ATCC 18188 / CBS 674.68)</name>
    <name type="common">Blastomyces dermatitidis</name>
    <dbReference type="NCBI Taxonomy" id="653446"/>
    <lineage>
        <taxon>Eukaryota</taxon>
        <taxon>Fungi</taxon>
        <taxon>Dikarya</taxon>
        <taxon>Ascomycota</taxon>
        <taxon>Pezizomycotina</taxon>
        <taxon>Eurotiomycetes</taxon>
        <taxon>Eurotiomycetidae</taxon>
        <taxon>Onygenales</taxon>
        <taxon>Ajellomycetaceae</taxon>
        <taxon>Blastomyces</taxon>
    </lineage>
</organism>
<dbReference type="EMBL" id="GG749532">
    <property type="protein sequence ID" value="KMW68923.1"/>
    <property type="molecule type" value="Genomic_DNA"/>
</dbReference>
<sequence>MAMPDVRCSNTWQKQEKTRKLLKPGKSGNEYFFVVGSTKKLCSIPYLIRKLATVPAASFGHYGDRSDRLAFATHPM</sequence>
<proteinExistence type="predicted"/>
<reference evidence="1" key="1">
    <citation type="submission" date="2010-03" db="EMBL/GenBank/DDBJ databases">
        <title>Annotation of Blastomyces dermatitidis strain ATCC 18188.</title>
        <authorList>
            <consortium name="The Broad Institute Genome Sequencing Platform"/>
            <consortium name="Broad Institute Genome Sequencing Center for Infectious Disease."/>
            <person name="Cuomo C."/>
            <person name="Klein B."/>
            <person name="Sullivan T."/>
            <person name="Heitman J."/>
            <person name="Young S."/>
            <person name="Zeng Q."/>
            <person name="Gargeya S."/>
            <person name="Alvarado L."/>
            <person name="Berlin A.M."/>
            <person name="Chapman S.B."/>
            <person name="Chen Z."/>
            <person name="Freedman E."/>
            <person name="Gellesch M."/>
            <person name="Goldberg J."/>
            <person name="Griggs A."/>
            <person name="Gujja S."/>
            <person name="Heilman E."/>
            <person name="Heiman D."/>
            <person name="Howarth C."/>
            <person name="Mehta T."/>
            <person name="Neiman D."/>
            <person name="Pearson M."/>
            <person name="Roberts A."/>
            <person name="Saif S."/>
            <person name="Shea T."/>
            <person name="Shenoy N."/>
            <person name="Sisk P."/>
            <person name="Stolte C."/>
            <person name="Sykes S."/>
            <person name="White J."/>
            <person name="Yandava C."/>
            <person name="Haas B."/>
            <person name="Nusbaum C."/>
            <person name="Birren B."/>
        </authorList>
    </citation>
    <scope>NUCLEOTIDE SEQUENCE</scope>
    <source>
        <strain evidence="1">ATCC 18188</strain>
    </source>
</reference>
<dbReference type="Proteomes" id="UP000007802">
    <property type="component" value="Unassembled WGS sequence"/>
</dbReference>
<evidence type="ECO:0000313" key="1">
    <source>
        <dbReference type="EMBL" id="KMW68923.1"/>
    </source>
</evidence>
<dbReference type="AlphaFoldDB" id="A0A0J9ERI7"/>
<accession>A0A0J9ERI7</accession>
<protein>
    <submittedName>
        <fullName evidence="1">Uncharacterized protein</fullName>
    </submittedName>
</protein>
<gene>
    <name evidence="1" type="ORF">BDDG_13134</name>
</gene>
<name>A0A0J9ERI7_AJEDA</name>